<dbReference type="EMBL" id="UINC01119153">
    <property type="protein sequence ID" value="SVC92768.1"/>
    <property type="molecule type" value="Genomic_DNA"/>
</dbReference>
<dbReference type="SUPFAM" id="SSF53383">
    <property type="entry name" value="PLP-dependent transferases"/>
    <property type="match status" value="1"/>
</dbReference>
<dbReference type="InterPro" id="IPR015424">
    <property type="entry name" value="PyrdxlP-dep_Trfase"/>
</dbReference>
<evidence type="ECO:0008006" key="2">
    <source>
        <dbReference type="Google" id="ProtNLM"/>
    </source>
</evidence>
<dbReference type="Gene3D" id="3.90.1150.10">
    <property type="entry name" value="Aspartate Aminotransferase, domain 1"/>
    <property type="match status" value="1"/>
</dbReference>
<dbReference type="PANTHER" id="PTHR30244">
    <property type="entry name" value="TRANSAMINASE"/>
    <property type="match status" value="1"/>
</dbReference>
<dbReference type="GO" id="GO:0030170">
    <property type="term" value="F:pyridoxal phosphate binding"/>
    <property type="evidence" value="ECO:0007669"/>
    <property type="project" value="TreeGrafter"/>
</dbReference>
<evidence type="ECO:0000313" key="1">
    <source>
        <dbReference type="EMBL" id="SVC92768.1"/>
    </source>
</evidence>
<protein>
    <recommendedName>
        <fullName evidence="2">Glutamine--scyllo-inositol aminotransferase</fullName>
    </recommendedName>
</protein>
<dbReference type="GO" id="GO:0000271">
    <property type="term" value="P:polysaccharide biosynthetic process"/>
    <property type="evidence" value="ECO:0007669"/>
    <property type="project" value="TreeGrafter"/>
</dbReference>
<accession>A0A382R6X5</accession>
<dbReference type="GO" id="GO:0008483">
    <property type="term" value="F:transaminase activity"/>
    <property type="evidence" value="ECO:0007669"/>
    <property type="project" value="TreeGrafter"/>
</dbReference>
<dbReference type="InterPro" id="IPR015422">
    <property type="entry name" value="PyrdxlP-dep_Trfase_small"/>
</dbReference>
<dbReference type="AlphaFoldDB" id="A0A382R6X5"/>
<dbReference type="Pfam" id="PF01041">
    <property type="entry name" value="DegT_DnrJ_EryC1"/>
    <property type="match status" value="1"/>
</dbReference>
<reference evidence="1" key="1">
    <citation type="submission" date="2018-05" db="EMBL/GenBank/DDBJ databases">
        <authorList>
            <person name="Lanie J.A."/>
            <person name="Ng W.-L."/>
            <person name="Kazmierczak K.M."/>
            <person name="Andrzejewski T.M."/>
            <person name="Davidsen T.M."/>
            <person name="Wayne K.J."/>
            <person name="Tettelin H."/>
            <person name="Glass J.I."/>
            <person name="Rusch D."/>
            <person name="Podicherti R."/>
            <person name="Tsui H.-C.T."/>
            <person name="Winkler M.E."/>
        </authorList>
    </citation>
    <scope>NUCLEOTIDE SEQUENCE</scope>
</reference>
<dbReference type="InterPro" id="IPR000653">
    <property type="entry name" value="DegT/StrS_aminotransferase"/>
</dbReference>
<gene>
    <name evidence="1" type="ORF">METZ01_LOCUS345622</name>
</gene>
<dbReference type="CDD" id="cd00616">
    <property type="entry name" value="AHBA_syn"/>
    <property type="match status" value="1"/>
</dbReference>
<feature type="non-terminal residue" evidence="1">
    <location>
        <position position="310"/>
    </location>
</feature>
<proteinExistence type="predicted"/>
<dbReference type="InterPro" id="IPR015421">
    <property type="entry name" value="PyrdxlP-dep_Trfase_major"/>
</dbReference>
<sequence length="310" mass="34941">MKKKIKLFDPVIGKDERQKIFQVLESKFWASGSGTGHVLKFENEFKKYVGSNNCIAVNSGTSALNLALSLIDVKNKEVILPSLSFVSTAHAVIINGGIPVFADIEPETMCIDPNEIQKLITAKTTAILPVHFGGFPCNLKDIENIAEKHNLTIIEDAAHAVGATYNNKKIGSHGTAVCFSFHPVKNLAMPMGGLISINHKNHKQFRKTLLARRWCGITDRVGSEYNVKELGWNYYMNEFSAVIGLAQLKKLDKLNKIRKNIAKFYHKQISVEHKIPFDKRCSYHLYWICIKNRNQFRKELSTRGIETGTH</sequence>
<dbReference type="PANTHER" id="PTHR30244:SF34">
    <property type="entry name" value="DTDP-4-AMINO-4,6-DIDEOXYGALACTOSE TRANSAMINASE"/>
    <property type="match status" value="1"/>
</dbReference>
<name>A0A382R6X5_9ZZZZ</name>
<dbReference type="Gene3D" id="3.40.640.10">
    <property type="entry name" value="Type I PLP-dependent aspartate aminotransferase-like (Major domain)"/>
    <property type="match status" value="1"/>
</dbReference>
<organism evidence="1">
    <name type="scientific">marine metagenome</name>
    <dbReference type="NCBI Taxonomy" id="408172"/>
    <lineage>
        <taxon>unclassified sequences</taxon>
        <taxon>metagenomes</taxon>
        <taxon>ecological metagenomes</taxon>
    </lineage>
</organism>